<proteinExistence type="inferred from homology"/>
<dbReference type="GO" id="GO:0008270">
    <property type="term" value="F:zinc ion binding"/>
    <property type="evidence" value="ECO:0007669"/>
    <property type="project" value="UniProtKB-UniRule"/>
</dbReference>
<dbReference type="EMBL" id="JAAVVK010000001">
    <property type="protein sequence ID" value="NKE38153.1"/>
    <property type="molecule type" value="Genomic_DNA"/>
</dbReference>
<dbReference type="GO" id="GO:0005524">
    <property type="term" value="F:ATP binding"/>
    <property type="evidence" value="ECO:0007669"/>
    <property type="project" value="UniProtKB-UniRule"/>
</dbReference>
<feature type="binding site" evidence="10">
    <location>
        <position position="911"/>
    </location>
    <ligand>
        <name>Zn(2+)</name>
        <dbReference type="ChEBI" id="CHEBI:29105"/>
    </ligand>
</feature>
<feature type="domain" description="Methionyl/Valyl/Leucyl/Isoleucyl-tRNA synthetase anticodon-binding" evidence="12">
    <location>
        <begin position="681"/>
        <end position="840"/>
    </location>
</feature>
<dbReference type="PANTHER" id="PTHR42765:SF1">
    <property type="entry name" value="ISOLEUCINE--TRNA LIGASE, MITOCHONDRIAL"/>
    <property type="match status" value="1"/>
</dbReference>
<evidence type="ECO:0000313" key="13">
    <source>
        <dbReference type="EMBL" id="NKE38153.1"/>
    </source>
</evidence>
<dbReference type="GO" id="GO:0006428">
    <property type="term" value="P:isoleucyl-tRNA aminoacylation"/>
    <property type="evidence" value="ECO:0007669"/>
    <property type="project" value="UniProtKB-UniRule"/>
</dbReference>
<keyword evidence="10" id="KW-0862">Zinc</keyword>
<dbReference type="RefSeq" id="WP_168104633.1">
    <property type="nucleotide sequence ID" value="NZ_CP051215.1"/>
</dbReference>
<feature type="binding site" evidence="10">
    <location>
        <position position="908"/>
    </location>
    <ligand>
        <name>Zn(2+)</name>
        <dbReference type="ChEBI" id="CHEBI:29105"/>
    </ligand>
</feature>
<keyword evidence="6 10" id="KW-0648">Protein biosynthesis</keyword>
<evidence type="ECO:0000256" key="4">
    <source>
        <dbReference type="ARBA" id="ARBA00022741"/>
    </source>
</evidence>
<dbReference type="SUPFAM" id="SSF47323">
    <property type="entry name" value="Anticodon-binding domain of a subclass of class I aminoacyl-tRNA synthetases"/>
    <property type="match status" value="1"/>
</dbReference>
<dbReference type="Gene3D" id="3.40.50.620">
    <property type="entry name" value="HUPs"/>
    <property type="match status" value="2"/>
</dbReference>
<dbReference type="CDD" id="cd00818">
    <property type="entry name" value="IleRS_core"/>
    <property type="match status" value="1"/>
</dbReference>
<keyword evidence="3 10" id="KW-0436">Ligase</keyword>
<evidence type="ECO:0000259" key="12">
    <source>
        <dbReference type="Pfam" id="PF08264"/>
    </source>
</evidence>
<gene>
    <name evidence="10 13" type="primary">ileS</name>
    <name evidence="13" type="ORF">HER12_00065</name>
</gene>
<feature type="binding site" evidence="10">
    <location>
        <position position="596"/>
    </location>
    <ligand>
        <name>ATP</name>
        <dbReference type="ChEBI" id="CHEBI:30616"/>
    </ligand>
</feature>
<dbReference type="FunFam" id="3.40.50.620:FF:000152">
    <property type="entry name" value="Isoleucine--tRNA ligase"/>
    <property type="match status" value="1"/>
</dbReference>
<feature type="domain" description="Aminoacyl-tRNA synthetase class Ia" evidence="11">
    <location>
        <begin position="29"/>
        <end position="630"/>
    </location>
</feature>
<dbReference type="Gene3D" id="1.10.10.830">
    <property type="entry name" value="Ile-tRNA synthetase CP2 domain-like"/>
    <property type="match status" value="1"/>
</dbReference>
<dbReference type="GO" id="GO:0000049">
    <property type="term" value="F:tRNA binding"/>
    <property type="evidence" value="ECO:0007669"/>
    <property type="project" value="InterPro"/>
</dbReference>
<feature type="binding site" evidence="10">
    <location>
        <position position="552"/>
    </location>
    <ligand>
        <name>L-isoleucyl-5'-AMP</name>
        <dbReference type="ChEBI" id="CHEBI:178002"/>
    </ligand>
</feature>
<evidence type="ECO:0000259" key="11">
    <source>
        <dbReference type="Pfam" id="PF00133"/>
    </source>
</evidence>
<evidence type="ECO:0000256" key="2">
    <source>
        <dbReference type="ARBA" id="ARBA00022490"/>
    </source>
</evidence>
<accession>A0A846U8D2</accession>
<reference evidence="13 14" key="1">
    <citation type="submission" date="2020-04" db="EMBL/GenBank/DDBJ databases">
        <title>Complete genome sequence of Spiroplasma platyhelix ATCC 51748, an insect isolate.</title>
        <authorList>
            <person name="Green E.A."/>
            <person name="Klassen J.L."/>
        </authorList>
    </citation>
    <scope>NUCLEOTIDE SEQUENCE [LARGE SCALE GENOMIC DNA]</scope>
    <source>
        <strain evidence="13 14">PALS-1</strain>
    </source>
</reference>
<comment type="subunit">
    <text evidence="10">Monomer.</text>
</comment>
<dbReference type="SUPFAM" id="SSF52374">
    <property type="entry name" value="Nucleotidylyl transferase"/>
    <property type="match status" value="1"/>
</dbReference>
<keyword evidence="4 10" id="KW-0547">Nucleotide-binding</keyword>
<dbReference type="InterPro" id="IPR009080">
    <property type="entry name" value="tRNAsynth_Ia_anticodon-bd"/>
</dbReference>
<dbReference type="InterPro" id="IPR002301">
    <property type="entry name" value="Ile-tRNA-ligase"/>
</dbReference>
<dbReference type="Pfam" id="PF08264">
    <property type="entry name" value="Anticodon_1"/>
    <property type="match status" value="1"/>
</dbReference>
<dbReference type="Gene3D" id="1.10.730.20">
    <property type="match status" value="1"/>
</dbReference>
<organism evidence="13 14">
    <name type="scientific">Spiroplasma platyhelix PALS-1</name>
    <dbReference type="NCBI Taxonomy" id="1276218"/>
    <lineage>
        <taxon>Bacteria</taxon>
        <taxon>Bacillati</taxon>
        <taxon>Mycoplasmatota</taxon>
        <taxon>Mollicutes</taxon>
        <taxon>Entomoplasmatales</taxon>
        <taxon>Spiroplasmataceae</taxon>
        <taxon>Spiroplasma</taxon>
    </lineage>
</organism>
<evidence type="ECO:0000256" key="3">
    <source>
        <dbReference type="ARBA" id="ARBA00022598"/>
    </source>
</evidence>
<dbReference type="PRINTS" id="PR00984">
    <property type="entry name" value="TRNASYNTHILE"/>
</dbReference>
<comment type="caution">
    <text evidence="13">The sequence shown here is derived from an EMBL/GenBank/DDBJ whole genome shotgun (WGS) entry which is preliminary data.</text>
</comment>
<dbReference type="PROSITE" id="PS00178">
    <property type="entry name" value="AA_TRNA_LIGASE_I"/>
    <property type="match status" value="1"/>
</dbReference>
<dbReference type="EC" id="6.1.1.5" evidence="10"/>
<evidence type="ECO:0000256" key="5">
    <source>
        <dbReference type="ARBA" id="ARBA00022840"/>
    </source>
</evidence>
<dbReference type="InterPro" id="IPR033708">
    <property type="entry name" value="Anticodon_Ile_BEm"/>
</dbReference>
<evidence type="ECO:0000256" key="1">
    <source>
        <dbReference type="ARBA" id="ARBA00006887"/>
    </source>
</evidence>
<name>A0A846U8D2_9MOLU</name>
<evidence type="ECO:0000313" key="14">
    <source>
        <dbReference type="Proteomes" id="UP000584587"/>
    </source>
</evidence>
<keyword evidence="10" id="KW-0479">Metal-binding</keyword>
<comment type="function">
    <text evidence="8 10">Catalyzes the attachment of isoleucine to tRNA(Ile). As IleRS can inadvertently accommodate and process structurally similar amino acids such as valine, to avoid such errors it has two additional distinct tRNA(Ile)-dependent editing activities. One activity is designated as 'pretransfer' editing and involves the hydrolysis of activated Val-AMP. The other activity is designated 'posttransfer' editing and involves deacylation of mischarged Val-tRNA(Ile).</text>
</comment>
<feature type="short sequence motif" description="'HIGH' region" evidence="10">
    <location>
        <begin position="61"/>
        <end position="71"/>
    </location>
</feature>
<evidence type="ECO:0000256" key="8">
    <source>
        <dbReference type="ARBA" id="ARBA00025217"/>
    </source>
</evidence>
<feature type="binding site" evidence="10">
    <location>
        <position position="896"/>
    </location>
    <ligand>
        <name>Zn(2+)</name>
        <dbReference type="ChEBI" id="CHEBI:29105"/>
    </ligand>
</feature>
<dbReference type="InterPro" id="IPR014729">
    <property type="entry name" value="Rossmann-like_a/b/a_fold"/>
</dbReference>
<keyword evidence="2 10" id="KW-0963">Cytoplasm</keyword>
<sequence length="922" mass="106286">MNKNYKETLLMPKTNFEMRANLSQKEPAIQSFWNQNQIYQKLITRNNEQKTKQFILHDGPPYANGDLHMGHALNKILKDFLIRYYNANGYYAPYIPGWDTHGLPIEQAVTNSGIDRKTISISEFRQKCLAYASQQVKNQKDQFEKLGLLTDFKQYYVTFDQKYEAQQIRLFAKMIEQEVVYRNLYPVYWSPSSESALAEAEIEYSNKKSPAVFVAFNLIDQANTAVVIWTTTPWTLPANQLLAVNQHFTYVLIKVADKQYYIAKDLLENFLKGTNSSDYQVIKEVQGDDLVGLKAAHPLYQRPTLIVHSDHVNLESGTGVVHIAPGFGVDDFTLGLKHNIQIIVPIDDQGKFTTEVQDDSLVGKFYDDTNKAIVERLKASGNLVGFSWITHSYPHDWRTKKPVIYRATWQWFIAISKLKPEILSAIDKINFFPEWGKKRMTLMTKNRNDWCISRQRAWGVPIPIFYSEKHTAILDSKVIKHVADLFEKYGSNIWYQKTAKELLPENFTHINSPNGNFTKENDIMDVWYDSGVSHLAVIKANGLPWPVDLYFEGNDQFRGWFNSSLITGIIDGKASPYKNALAHGFVNDEKGNKMSKSLGNVLNVKDVCQSYGVDILRLWVASVDFQDDTRIGQEILKQISENYRKIRNLLRFLLGNLFDFDASTIEKQDFNTTFASLAEVDQYILVKLNQLIKDTHSAYQSYQFNNFYYTVLNFITNDLSAFYCDISKDTLYLNAADDKRRKQTQTTMFYLVKTLISLLSPILPHTCEEAFQSLKQKSWDNIETSFMFEPFVEPWEISNEEEILKQWNLFMQLRTEVNQAISQAQVNKIIKNTLESKVVIKLKPEAQALKVIDNQELTKLLIVSEAQWIDDLKADFTSNLADISVTLKQGIKCARCWLIYQNLVTDICQRCTDVLKEGQTGN</sequence>
<dbReference type="Proteomes" id="UP000584587">
    <property type="component" value="Unassembled WGS sequence"/>
</dbReference>
<dbReference type="CDD" id="cd07960">
    <property type="entry name" value="Anticodon_Ia_Ile_BEm"/>
    <property type="match status" value="1"/>
</dbReference>
<dbReference type="InterPro" id="IPR001412">
    <property type="entry name" value="aa-tRNA-synth_I_CS"/>
</dbReference>
<keyword evidence="14" id="KW-1185">Reference proteome</keyword>
<dbReference type="InterPro" id="IPR002300">
    <property type="entry name" value="aa-tRNA-synth_Ia"/>
</dbReference>
<evidence type="ECO:0000256" key="10">
    <source>
        <dbReference type="HAMAP-Rule" id="MF_02002"/>
    </source>
</evidence>
<comment type="similarity">
    <text evidence="1 10">Belongs to the class-I aminoacyl-tRNA synthetase family. IleS type 1 subfamily.</text>
</comment>
<comment type="domain">
    <text evidence="10">IleRS has two distinct active sites: one for aminoacylation and one for editing. The misactivated valine is translocated from the active site to the editing site, which sterically excludes the correctly activated isoleucine. The single editing site contains two valyl binding pockets, one specific for each substrate (Val-AMP or Val-tRNA(Ile)).</text>
</comment>
<dbReference type="NCBIfam" id="TIGR00392">
    <property type="entry name" value="ileS"/>
    <property type="match status" value="1"/>
</dbReference>
<dbReference type="AlphaFoldDB" id="A0A846U8D2"/>
<dbReference type="InterPro" id="IPR050081">
    <property type="entry name" value="Ile-tRNA_ligase"/>
</dbReference>
<dbReference type="InterPro" id="IPR023585">
    <property type="entry name" value="Ile-tRNA-ligase_type1"/>
</dbReference>
<comment type="catalytic activity">
    <reaction evidence="9 10">
        <text>tRNA(Ile) + L-isoleucine + ATP = L-isoleucyl-tRNA(Ile) + AMP + diphosphate</text>
        <dbReference type="Rhea" id="RHEA:11060"/>
        <dbReference type="Rhea" id="RHEA-COMP:9666"/>
        <dbReference type="Rhea" id="RHEA-COMP:9695"/>
        <dbReference type="ChEBI" id="CHEBI:30616"/>
        <dbReference type="ChEBI" id="CHEBI:33019"/>
        <dbReference type="ChEBI" id="CHEBI:58045"/>
        <dbReference type="ChEBI" id="CHEBI:78442"/>
        <dbReference type="ChEBI" id="CHEBI:78528"/>
        <dbReference type="ChEBI" id="CHEBI:456215"/>
        <dbReference type="EC" id="6.1.1.5"/>
    </reaction>
</comment>
<comment type="cofactor">
    <cofactor evidence="10">
        <name>Zn(2+)</name>
        <dbReference type="ChEBI" id="CHEBI:29105"/>
    </cofactor>
    <text evidence="10">Binds 1 zinc ion per subunit.</text>
</comment>
<comment type="subcellular location">
    <subcellularLocation>
        <location evidence="10">Cytoplasm</location>
    </subcellularLocation>
</comment>
<dbReference type="InterPro" id="IPR009008">
    <property type="entry name" value="Val/Leu/Ile-tRNA-synth_edit"/>
</dbReference>
<protein>
    <recommendedName>
        <fullName evidence="10">Isoleucine--tRNA ligase</fullName>
        <ecNumber evidence="10">6.1.1.5</ecNumber>
    </recommendedName>
    <alternativeName>
        <fullName evidence="10">Isoleucyl-tRNA synthetase</fullName>
        <shortName evidence="10">IleRS</shortName>
    </alternativeName>
</protein>
<evidence type="ECO:0000256" key="9">
    <source>
        <dbReference type="ARBA" id="ARBA00048359"/>
    </source>
</evidence>
<evidence type="ECO:0000256" key="7">
    <source>
        <dbReference type="ARBA" id="ARBA00023146"/>
    </source>
</evidence>
<evidence type="ECO:0000256" key="6">
    <source>
        <dbReference type="ARBA" id="ARBA00022917"/>
    </source>
</evidence>
<dbReference type="Pfam" id="PF00133">
    <property type="entry name" value="tRNA-synt_1"/>
    <property type="match status" value="1"/>
</dbReference>
<dbReference type="GO" id="GO:0004822">
    <property type="term" value="F:isoleucine-tRNA ligase activity"/>
    <property type="evidence" value="ECO:0007669"/>
    <property type="project" value="UniProtKB-UniRule"/>
</dbReference>
<dbReference type="InterPro" id="IPR013155">
    <property type="entry name" value="M/V/L/I-tRNA-synth_anticd-bd"/>
</dbReference>
<dbReference type="PANTHER" id="PTHR42765">
    <property type="entry name" value="SOLEUCYL-TRNA SYNTHETASE"/>
    <property type="match status" value="1"/>
</dbReference>
<feature type="short sequence motif" description="'KMSKS' region" evidence="10">
    <location>
        <begin position="593"/>
        <end position="597"/>
    </location>
</feature>
<keyword evidence="7 10" id="KW-0030">Aminoacyl-tRNA synthetase</keyword>
<feature type="binding site" evidence="10">
    <location>
        <position position="893"/>
    </location>
    <ligand>
        <name>Zn(2+)</name>
        <dbReference type="ChEBI" id="CHEBI:29105"/>
    </ligand>
</feature>
<dbReference type="SUPFAM" id="SSF50677">
    <property type="entry name" value="ValRS/IleRS/LeuRS editing domain"/>
    <property type="match status" value="1"/>
</dbReference>
<dbReference type="GO" id="GO:0005829">
    <property type="term" value="C:cytosol"/>
    <property type="evidence" value="ECO:0007669"/>
    <property type="project" value="TreeGrafter"/>
</dbReference>
<dbReference type="HAMAP" id="MF_02002">
    <property type="entry name" value="Ile_tRNA_synth_type1"/>
    <property type="match status" value="1"/>
</dbReference>
<keyword evidence="5 10" id="KW-0067">ATP-binding</keyword>
<dbReference type="GO" id="GO:0002161">
    <property type="term" value="F:aminoacyl-tRNA deacylase activity"/>
    <property type="evidence" value="ECO:0007669"/>
    <property type="project" value="InterPro"/>
</dbReference>